<keyword evidence="9" id="KW-0472">Membrane</keyword>
<evidence type="ECO:0000256" key="6">
    <source>
        <dbReference type="ARBA" id="ARBA00022741"/>
    </source>
</evidence>
<proteinExistence type="inferred from homology"/>
<gene>
    <name evidence="11" type="ORF">AWC35_05845</name>
</gene>
<sequence length="534" mass="57913">MSTLSSFPLLQVDQLQVCAGDAVLVDNISFTLNKGQVLGLIGESGAGKSTIGQAILGHCRQGMNITGGRILFEGRDMARMPERQLRKLRGSRIAYVAQSASAAFNPAKKIGEQVIESALRHGVFNRQQTVARAITLFEQLLLPEPAVFFHRYPHQVSGGQLQRAMIAMSICAGPDLIIFDEPTTALDVTTQLEVLRAIDAVIRQNGVAAIYISHDLAVVTQVSQRIMVLRYGKQVEVGSTAALLAAPQAAYTRELLHTYGDVHVPRPAAAPVLEVKDVSLQYNQQPILQDISLALGRGRTLALIGESGAGKSTIGRVICGLATAQHGAVTLEGKPLPATLAKRSRQQLGAIQMIHQHPDTALNPCLTIGQQIERSMQCLTALPADERRARIHRLLQQVGLPAELAERYPSHLSGGQKQRVCIARALAVEPQVIVCDEPTSALDPLVGRDVLALLKSIQQETGIALLFITHDLNVVRAIADEVIVLRHGDIVRRGELDRVFTPPLDNYTYTLLHSVPEMRAGWLQEKLAEAAHVG</sequence>
<keyword evidence="12" id="KW-1185">Reference proteome</keyword>
<dbReference type="SUPFAM" id="SSF52540">
    <property type="entry name" value="P-loop containing nucleoside triphosphate hydrolases"/>
    <property type="match status" value="2"/>
</dbReference>
<keyword evidence="5" id="KW-0997">Cell inner membrane</keyword>
<evidence type="ECO:0000256" key="8">
    <source>
        <dbReference type="ARBA" id="ARBA00022967"/>
    </source>
</evidence>
<dbReference type="Gene3D" id="3.40.50.300">
    <property type="entry name" value="P-loop containing nucleotide triphosphate hydrolases"/>
    <property type="match status" value="2"/>
</dbReference>
<dbReference type="InterPro" id="IPR017871">
    <property type="entry name" value="ABC_transporter-like_CS"/>
</dbReference>
<evidence type="ECO:0000256" key="5">
    <source>
        <dbReference type="ARBA" id="ARBA00022519"/>
    </source>
</evidence>
<evidence type="ECO:0000256" key="1">
    <source>
        <dbReference type="ARBA" id="ARBA00004417"/>
    </source>
</evidence>
<dbReference type="GO" id="GO:0016887">
    <property type="term" value="F:ATP hydrolysis activity"/>
    <property type="evidence" value="ECO:0007669"/>
    <property type="project" value="InterPro"/>
</dbReference>
<feature type="domain" description="ABC transporter" evidence="10">
    <location>
        <begin position="273"/>
        <end position="512"/>
    </location>
</feature>
<dbReference type="Pfam" id="PF00005">
    <property type="entry name" value="ABC_tran"/>
    <property type="match status" value="2"/>
</dbReference>
<evidence type="ECO:0000313" key="11">
    <source>
        <dbReference type="EMBL" id="ATA18902.1"/>
    </source>
</evidence>
<keyword evidence="3" id="KW-0813">Transport</keyword>
<comment type="subcellular location">
    <subcellularLocation>
        <location evidence="1">Cell inner membrane</location>
        <topology evidence="1">Peripheral membrane protein</topology>
    </subcellularLocation>
</comment>
<dbReference type="InterPro" id="IPR003439">
    <property type="entry name" value="ABC_transporter-like_ATP-bd"/>
</dbReference>
<dbReference type="CDD" id="cd03257">
    <property type="entry name" value="ABC_NikE_OppD_transporters"/>
    <property type="match status" value="2"/>
</dbReference>
<dbReference type="FunFam" id="3.40.50.300:FF:002585">
    <property type="entry name" value="Glutathione import ATP-binding protein GsiA"/>
    <property type="match status" value="1"/>
</dbReference>
<dbReference type="GO" id="GO:0005886">
    <property type="term" value="C:plasma membrane"/>
    <property type="evidence" value="ECO:0007669"/>
    <property type="project" value="UniProtKB-SubCell"/>
</dbReference>
<keyword evidence="7" id="KW-0067">ATP-binding</keyword>
<keyword evidence="8" id="KW-1278">Translocase</keyword>
<dbReference type="InterPro" id="IPR013563">
    <property type="entry name" value="Oligopep_ABC_C"/>
</dbReference>
<dbReference type="GO" id="GO:0005524">
    <property type="term" value="F:ATP binding"/>
    <property type="evidence" value="ECO:0007669"/>
    <property type="project" value="UniProtKB-KW"/>
</dbReference>
<evidence type="ECO:0000256" key="9">
    <source>
        <dbReference type="ARBA" id="ARBA00023136"/>
    </source>
</evidence>
<dbReference type="RefSeq" id="WP_095845506.1">
    <property type="nucleotide sequence ID" value="NZ_CP014136.1"/>
</dbReference>
<organism evidence="11 12">
    <name type="scientific">Gibbsiella quercinecans</name>
    <dbReference type="NCBI Taxonomy" id="929813"/>
    <lineage>
        <taxon>Bacteria</taxon>
        <taxon>Pseudomonadati</taxon>
        <taxon>Pseudomonadota</taxon>
        <taxon>Gammaproteobacteria</taxon>
        <taxon>Enterobacterales</taxon>
        <taxon>Yersiniaceae</taxon>
        <taxon>Gibbsiella</taxon>
    </lineage>
</organism>
<feature type="domain" description="ABC transporter" evidence="10">
    <location>
        <begin position="10"/>
        <end position="256"/>
    </location>
</feature>
<dbReference type="PROSITE" id="PS50893">
    <property type="entry name" value="ABC_TRANSPORTER_2"/>
    <property type="match status" value="2"/>
</dbReference>
<keyword evidence="6" id="KW-0547">Nucleotide-binding</keyword>
<evidence type="ECO:0000256" key="4">
    <source>
        <dbReference type="ARBA" id="ARBA00022475"/>
    </source>
</evidence>
<accession>A0A250AYX6</accession>
<dbReference type="OrthoDB" id="9784450at2"/>
<dbReference type="PANTHER" id="PTHR43297">
    <property type="entry name" value="OLIGOPEPTIDE TRANSPORT ATP-BINDING PROTEIN APPD"/>
    <property type="match status" value="1"/>
</dbReference>
<protein>
    <submittedName>
        <fullName evidence="11">ABC transporter</fullName>
    </submittedName>
</protein>
<name>A0A250AYX6_9GAMM</name>
<comment type="similarity">
    <text evidence="2">Belongs to the ABC transporter superfamily.</text>
</comment>
<dbReference type="InterPro" id="IPR003593">
    <property type="entry name" value="AAA+_ATPase"/>
</dbReference>
<dbReference type="PANTHER" id="PTHR43297:SF14">
    <property type="entry name" value="ATPASE AAA-TYPE CORE DOMAIN-CONTAINING PROTEIN"/>
    <property type="match status" value="1"/>
</dbReference>
<dbReference type="Pfam" id="PF08352">
    <property type="entry name" value="oligo_HPY"/>
    <property type="match status" value="1"/>
</dbReference>
<dbReference type="InterPro" id="IPR050388">
    <property type="entry name" value="ABC_Ni/Peptide_Import"/>
</dbReference>
<evidence type="ECO:0000256" key="7">
    <source>
        <dbReference type="ARBA" id="ARBA00022840"/>
    </source>
</evidence>
<reference evidence="11 12" key="1">
    <citation type="submission" date="2016-01" db="EMBL/GenBank/DDBJ databases">
        <authorList>
            <person name="Oliw E.H."/>
        </authorList>
    </citation>
    <scope>NUCLEOTIDE SEQUENCE [LARGE SCALE GENOMIC DNA]</scope>
    <source>
        <strain evidence="11 12">FRB97</strain>
    </source>
</reference>
<dbReference type="InterPro" id="IPR027417">
    <property type="entry name" value="P-loop_NTPase"/>
</dbReference>
<evidence type="ECO:0000256" key="3">
    <source>
        <dbReference type="ARBA" id="ARBA00022448"/>
    </source>
</evidence>
<dbReference type="PROSITE" id="PS00211">
    <property type="entry name" value="ABC_TRANSPORTER_1"/>
    <property type="match status" value="2"/>
</dbReference>
<dbReference type="Proteomes" id="UP000217182">
    <property type="component" value="Chromosome"/>
</dbReference>
<dbReference type="GO" id="GO:0015833">
    <property type="term" value="P:peptide transport"/>
    <property type="evidence" value="ECO:0007669"/>
    <property type="project" value="InterPro"/>
</dbReference>
<dbReference type="EMBL" id="CP014136">
    <property type="protein sequence ID" value="ATA18902.1"/>
    <property type="molecule type" value="Genomic_DNA"/>
</dbReference>
<evidence type="ECO:0000313" key="12">
    <source>
        <dbReference type="Proteomes" id="UP000217182"/>
    </source>
</evidence>
<keyword evidence="4" id="KW-1003">Cell membrane</keyword>
<evidence type="ECO:0000256" key="2">
    <source>
        <dbReference type="ARBA" id="ARBA00005417"/>
    </source>
</evidence>
<dbReference type="SMART" id="SM00382">
    <property type="entry name" value="AAA"/>
    <property type="match status" value="2"/>
</dbReference>
<dbReference type="AlphaFoldDB" id="A0A250AYX6"/>
<evidence type="ECO:0000259" key="10">
    <source>
        <dbReference type="PROSITE" id="PS50893"/>
    </source>
</evidence>
<dbReference type="KEGG" id="gqu:AWC35_05845"/>